<dbReference type="OrthoDB" id="3579809at2"/>
<gene>
    <name evidence="1" type="ORF">EUA93_19560</name>
</gene>
<dbReference type="RefSeq" id="WP_129402016.1">
    <property type="nucleotide sequence ID" value="NZ_SDWT01000003.1"/>
</dbReference>
<evidence type="ECO:0000313" key="2">
    <source>
        <dbReference type="Proteomes" id="UP000294071"/>
    </source>
</evidence>
<evidence type="ECO:0000313" key="1">
    <source>
        <dbReference type="EMBL" id="RYB91121.1"/>
    </source>
</evidence>
<dbReference type="EMBL" id="SDWT01000003">
    <property type="protein sequence ID" value="RYB91121.1"/>
    <property type="molecule type" value="Genomic_DNA"/>
</dbReference>
<organism evidence="1 2">
    <name type="scientific">Nocardioides oleivorans</name>
    <dbReference type="NCBI Taxonomy" id="273676"/>
    <lineage>
        <taxon>Bacteria</taxon>
        <taxon>Bacillati</taxon>
        <taxon>Actinomycetota</taxon>
        <taxon>Actinomycetes</taxon>
        <taxon>Propionibacteriales</taxon>
        <taxon>Nocardioidaceae</taxon>
        <taxon>Nocardioides</taxon>
    </lineage>
</organism>
<dbReference type="AlphaFoldDB" id="A0A4Q2RQ86"/>
<keyword evidence="2" id="KW-1185">Reference proteome</keyword>
<accession>A0A4Q2RQ86</accession>
<protein>
    <submittedName>
        <fullName evidence="1">Uncharacterized protein</fullName>
    </submittedName>
</protein>
<comment type="caution">
    <text evidence="1">The sequence shown here is derived from an EMBL/GenBank/DDBJ whole genome shotgun (WGS) entry which is preliminary data.</text>
</comment>
<proteinExistence type="predicted"/>
<name>A0A4Q2RQ86_9ACTN</name>
<sequence length="191" mass="19856">MPDSDPLDAVRSAITELHLAERHLADAVHAARAAGESWAAIGSVMGTSRQNVFKRFGAPRDPRTGEAMTPTDRASVATTTERVFSLLDAGHYDDLRGLMPADVARVLTRDVVLGTWAGAVAETGNLVHCEGTTVELPGGEPAPDGPVLGTVVGVTTLVCEAGEWQGRVALGQDGRLLGLLVVPVGADGLPF</sequence>
<dbReference type="Proteomes" id="UP000294071">
    <property type="component" value="Unassembled WGS sequence"/>
</dbReference>
<reference evidence="1 2" key="1">
    <citation type="submission" date="2019-01" db="EMBL/GenBank/DDBJ databases">
        <title>Novel species of Nocardioides.</title>
        <authorList>
            <person name="Liu Q."/>
            <person name="Xin Y.-H."/>
        </authorList>
    </citation>
    <scope>NUCLEOTIDE SEQUENCE [LARGE SCALE GENOMIC DNA]</scope>
    <source>
        <strain evidence="1 2">CGMCC 4.6882</strain>
    </source>
</reference>